<name>A0ABM8IF73_9BACE</name>
<gene>
    <name evidence="1" type="ORF">BSYN_03850</name>
</gene>
<evidence type="ECO:0000313" key="1">
    <source>
        <dbReference type="EMBL" id="BEG98120.1"/>
    </source>
</evidence>
<keyword evidence="2" id="KW-1185">Reference proteome</keyword>
<dbReference type="EMBL" id="AP028055">
    <property type="protein sequence ID" value="BEG98120.1"/>
    <property type="molecule type" value="Genomic_DNA"/>
</dbReference>
<protein>
    <recommendedName>
        <fullName evidence="3">CopG family transcriptional regulator</fullName>
    </recommendedName>
</protein>
<dbReference type="Proteomes" id="UP001496674">
    <property type="component" value="Chromosome"/>
</dbReference>
<sequence>MKRKGMRRIVSRISLEKYERLERVRKKHGFKSIYQIVAYLIDCFLRATDPREYEDPVHDEIKLMFREVAGWSDCPSP</sequence>
<reference evidence="1 2" key="1">
    <citation type="submission" date="2023-04" db="EMBL/GenBank/DDBJ databases">
        <title>Draft genome sequence of acteroides sedimenti strain YN3PY1.</title>
        <authorList>
            <person name="Yoshida N."/>
        </authorList>
    </citation>
    <scope>NUCLEOTIDE SEQUENCE [LARGE SCALE GENOMIC DNA]</scope>
    <source>
        <strain evidence="1 2">YN3PY1</strain>
    </source>
</reference>
<evidence type="ECO:0008006" key="3">
    <source>
        <dbReference type="Google" id="ProtNLM"/>
    </source>
</evidence>
<evidence type="ECO:0000313" key="2">
    <source>
        <dbReference type="Proteomes" id="UP001496674"/>
    </source>
</evidence>
<accession>A0ABM8IF73</accession>
<organism evidence="1 2">
    <name type="scientific">Bacteroides sedimenti</name>
    <dbReference type="NCBI Taxonomy" id="2136147"/>
    <lineage>
        <taxon>Bacteria</taxon>
        <taxon>Pseudomonadati</taxon>
        <taxon>Bacteroidota</taxon>
        <taxon>Bacteroidia</taxon>
        <taxon>Bacteroidales</taxon>
        <taxon>Bacteroidaceae</taxon>
        <taxon>Bacteroides</taxon>
    </lineage>
</organism>
<proteinExistence type="predicted"/>